<reference evidence="1 2" key="1">
    <citation type="submission" date="2016-06" db="EMBL/GenBank/DDBJ databases">
        <authorList>
            <person name="Kjaerup R.B."/>
            <person name="Dalgaard T.S."/>
            <person name="Juul-Madsen H.R."/>
        </authorList>
    </citation>
    <scope>NUCLEOTIDE SEQUENCE [LARGE SCALE GENOMIC DNA]</scope>
    <source>
        <strain evidence="1 2">373-A1</strain>
    </source>
</reference>
<dbReference type="AlphaFoldDB" id="A0A174EGS1"/>
<dbReference type="GeneID" id="42775712"/>
<organism evidence="1 2">
    <name type="scientific">Clostridium paraputrificum</name>
    <dbReference type="NCBI Taxonomy" id="29363"/>
    <lineage>
        <taxon>Bacteria</taxon>
        <taxon>Bacillati</taxon>
        <taxon>Bacillota</taxon>
        <taxon>Clostridia</taxon>
        <taxon>Eubacteriales</taxon>
        <taxon>Clostridiaceae</taxon>
        <taxon>Clostridium</taxon>
    </lineage>
</organism>
<dbReference type="Proteomes" id="UP000092714">
    <property type="component" value="Unassembled WGS sequence"/>
</dbReference>
<evidence type="ECO:0000313" key="1">
    <source>
        <dbReference type="EMBL" id="OBY09888.1"/>
    </source>
</evidence>
<dbReference type="OrthoDB" id="1917533at2"/>
<dbReference type="EMBL" id="MAPZ01000025">
    <property type="protein sequence ID" value="OBY09888.1"/>
    <property type="molecule type" value="Genomic_DNA"/>
</dbReference>
<gene>
    <name evidence="1" type="ORF">CP373A1_12355</name>
</gene>
<evidence type="ECO:0000313" key="2">
    <source>
        <dbReference type="Proteomes" id="UP000092714"/>
    </source>
</evidence>
<comment type="caution">
    <text evidence="1">The sequence shown here is derived from an EMBL/GenBank/DDBJ whole genome shotgun (WGS) entry which is preliminary data.</text>
</comment>
<name>A0A174EGS1_9CLOT</name>
<dbReference type="RefSeq" id="WP_034866070.1">
    <property type="nucleotide sequence ID" value="NZ_CABHIH010000003.1"/>
</dbReference>
<dbReference type="eggNOG" id="ENOG5030S2H">
    <property type="taxonomic scope" value="Bacteria"/>
</dbReference>
<keyword evidence="2" id="KW-1185">Reference proteome</keyword>
<sequence length="81" mass="9388">MTKEERINKLLEWMKTATKSERHIPEIEEFAKNNPKVFGEFHRLAGGIISGEDLSTKEKLVELINNNEEEFNAIFNALNIK</sequence>
<proteinExistence type="predicted"/>
<accession>A0A174EGS1</accession>
<protein>
    <submittedName>
        <fullName evidence="1">Uncharacterized protein</fullName>
    </submittedName>
</protein>